<feature type="region of interest" description="Disordered" evidence="1">
    <location>
        <begin position="138"/>
        <end position="204"/>
    </location>
</feature>
<dbReference type="Proteomes" id="UP001153365">
    <property type="component" value="Unassembled WGS sequence"/>
</dbReference>
<gene>
    <name evidence="2" type="ORF">PPACK8108_LOCUS19506</name>
</gene>
<comment type="caution">
    <text evidence="2">The sequence shown here is derived from an EMBL/GenBank/DDBJ whole genome shotgun (WGS) entry which is preliminary data.</text>
</comment>
<organism evidence="2 3">
    <name type="scientific">Phakopsora pachyrhizi</name>
    <name type="common">Asian soybean rust disease fungus</name>
    <dbReference type="NCBI Taxonomy" id="170000"/>
    <lineage>
        <taxon>Eukaryota</taxon>
        <taxon>Fungi</taxon>
        <taxon>Dikarya</taxon>
        <taxon>Basidiomycota</taxon>
        <taxon>Pucciniomycotina</taxon>
        <taxon>Pucciniomycetes</taxon>
        <taxon>Pucciniales</taxon>
        <taxon>Phakopsoraceae</taxon>
        <taxon>Phakopsora</taxon>
    </lineage>
</organism>
<protein>
    <submittedName>
        <fullName evidence="2">Uncharacterized protein</fullName>
    </submittedName>
</protein>
<reference evidence="2" key="1">
    <citation type="submission" date="2022-06" db="EMBL/GenBank/DDBJ databases">
        <authorList>
            <consortium name="SYNGENTA / RWTH Aachen University"/>
        </authorList>
    </citation>
    <scope>NUCLEOTIDE SEQUENCE</scope>
</reference>
<name>A0AAV0BDR7_PHAPC</name>
<sequence>MRSIVKEKSLIVMLFIVRVIAKRNNRIIILTESTLQTSVRLQKVESIDPVVLDFQARQLQKTEKISSTATSPIAKLLSQKRPSLVVQSSVTQVGAITFDKNMHHQIVCLDNLLYHHSHRNPVAKNLLISQAKLKNPIGTNEDDTADHDRDSSSGFQQLKKSLRQRLNKQQRVKEDDNYESRPTNPENDDNQKRKKMKGKILKLNKSKCKDRAKGLLKGDNLDGDREPYEDSTVNELKKKGTIRDNVEDDLIVLRCLPSKHSSSMSSIPNSSIKSMSLNSTSTSGSKNQRPSPTLLSPLLTAISTVRPYSPLEIINPT</sequence>
<keyword evidence="3" id="KW-1185">Reference proteome</keyword>
<evidence type="ECO:0000313" key="2">
    <source>
        <dbReference type="EMBL" id="CAH7685036.1"/>
    </source>
</evidence>
<dbReference type="EMBL" id="CALTRL010005704">
    <property type="protein sequence ID" value="CAH7685036.1"/>
    <property type="molecule type" value="Genomic_DNA"/>
</dbReference>
<feature type="region of interest" description="Disordered" evidence="1">
    <location>
        <begin position="259"/>
        <end position="294"/>
    </location>
</feature>
<evidence type="ECO:0000313" key="3">
    <source>
        <dbReference type="Proteomes" id="UP001153365"/>
    </source>
</evidence>
<evidence type="ECO:0000256" key="1">
    <source>
        <dbReference type="SAM" id="MobiDB-lite"/>
    </source>
</evidence>
<feature type="compositionally biased region" description="Basic residues" evidence="1">
    <location>
        <begin position="192"/>
        <end position="204"/>
    </location>
</feature>
<feature type="compositionally biased region" description="Basic residues" evidence="1">
    <location>
        <begin position="160"/>
        <end position="170"/>
    </location>
</feature>
<dbReference type="AlphaFoldDB" id="A0AAV0BDR7"/>
<proteinExistence type="predicted"/>
<accession>A0AAV0BDR7</accession>